<evidence type="ECO:0000313" key="4">
    <source>
        <dbReference type="Proteomes" id="UP000063234"/>
    </source>
</evidence>
<dbReference type="InterPro" id="IPR004175">
    <property type="entry name" value="RNA_CPDase"/>
</dbReference>
<accession>A0A0S3QSM1</accession>
<evidence type="ECO:0000256" key="2">
    <source>
        <dbReference type="HAMAP-Rule" id="MF_01940"/>
    </source>
</evidence>
<feature type="short sequence motif" description="HXTX 1" evidence="2">
    <location>
        <begin position="42"/>
        <end position="45"/>
    </location>
</feature>
<gene>
    <name evidence="3" type="primary">ligT</name>
    <name evidence="3" type="ORF">TST_0519</name>
</gene>
<dbReference type="KEGG" id="ttk:TST_0519"/>
<comment type="catalytic activity">
    <reaction evidence="2">
        <text>a 3'-end 2',3'-cyclophospho-ribonucleotide-RNA + H2O = a 3'-end 2'-phospho-ribonucleotide-RNA + H(+)</text>
        <dbReference type="Rhea" id="RHEA:11828"/>
        <dbReference type="Rhea" id="RHEA-COMP:10464"/>
        <dbReference type="Rhea" id="RHEA-COMP:17353"/>
        <dbReference type="ChEBI" id="CHEBI:15377"/>
        <dbReference type="ChEBI" id="CHEBI:15378"/>
        <dbReference type="ChEBI" id="CHEBI:83064"/>
        <dbReference type="ChEBI" id="CHEBI:173113"/>
        <dbReference type="EC" id="3.1.4.58"/>
    </reaction>
</comment>
<keyword evidence="3" id="KW-0436">Ligase</keyword>
<proteinExistence type="inferred from homology"/>
<keyword evidence="1 2" id="KW-0378">Hydrolase</keyword>
<comment type="similarity">
    <text evidence="2">Belongs to the 2H phosphoesterase superfamily. ThpR family.</text>
</comment>
<dbReference type="Pfam" id="PF13563">
    <property type="entry name" value="2_5_RNA_ligase2"/>
    <property type="match status" value="1"/>
</dbReference>
<dbReference type="PANTHER" id="PTHR35561:SF1">
    <property type="entry name" value="RNA 2',3'-CYCLIC PHOSPHODIESTERASE"/>
    <property type="match status" value="1"/>
</dbReference>
<name>A0A0S3QSM1_THET7</name>
<dbReference type="STRING" id="1298851.TST_0519"/>
<organism evidence="3 4">
    <name type="scientific">Thermosulfidibacter takaii (strain DSM 17441 / JCM 13301 / NBRC 103674 / ABI70S6)</name>
    <dbReference type="NCBI Taxonomy" id="1298851"/>
    <lineage>
        <taxon>Bacteria</taxon>
        <taxon>Pseudomonadati</taxon>
        <taxon>Thermosulfidibacterota</taxon>
        <taxon>Thermosulfidibacteria</taxon>
        <taxon>Thermosulfidibacterales</taxon>
        <taxon>Thermosulfidibacteraceae</taxon>
    </lineage>
</organism>
<dbReference type="Gene3D" id="3.90.1140.10">
    <property type="entry name" value="Cyclic phosphodiesterase"/>
    <property type="match status" value="1"/>
</dbReference>
<dbReference type="EMBL" id="AP013035">
    <property type="protein sequence ID" value="BAT71325.1"/>
    <property type="molecule type" value="Genomic_DNA"/>
</dbReference>
<dbReference type="HAMAP" id="MF_01940">
    <property type="entry name" value="RNA_CPDase"/>
    <property type="match status" value="1"/>
</dbReference>
<feature type="active site" description="Proton acceptor" evidence="2">
    <location>
        <position position="129"/>
    </location>
</feature>
<dbReference type="GO" id="GO:0016874">
    <property type="term" value="F:ligase activity"/>
    <property type="evidence" value="ECO:0007669"/>
    <property type="project" value="UniProtKB-KW"/>
</dbReference>
<dbReference type="Proteomes" id="UP000063234">
    <property type="component" value="Chromosome"/>
</dbReference>
<dbReference type="GO" id="GO:0008664">
    <property type="term" value="F:RNA 2',3'-cyclic 3'-phosphodiesterase activity"/>
    <property type="evidence" value="ECO:0007669"/>
    <property type="project" value="UniProtKB-EC"/>
</dbReference>
<protein>
    <recommendedName>
        <fullName evidence="2">RNA 2',3'-cyclic phosphodiesterase</fullName>
        <shortName evidence="2">RNA 2',3'-CPDase</shortName>
        <ecNumber evidence="2">3.1.4.58</ecNumber>
    </recommendedName>
</protein>
<reference evidence="4" key="1">
    <citation type="journal article" date="2018" name="Science">
        <title>A primordial and reversible TCA cycle in a facultatively chemolithoautotrophic thermophile.</title>
        <authorList>
            <person name="Nunoura T."/>
            <person name="Chikaraishi Y."/>
            <person name="Izaki R."/>
            <person name="Suwa T."/>
            <person name="Sato T."/>
            <person name="Harada T."/>
            <person name="Mori K."/>
            <person name="Kato Y."/>
            <person name="Miyazaki M."/>
            <person name="Shimamura S."/>
            <person name="Yanagawa K."/>
            <person name="Shuto A."/>
            <person name="Ohkouchi N."/>
            <person name="Fujita N."/>
            <person name="Takaki Y."/>
            <person name="Atomi H."/>
            <person name="Takai K."/>
        </authorList>
    </citation>
    <scope>NUCLEOTIDE SEQUENCE [LARGE SCALE GENOMIC DNA]</scope>
    <source>
        <strain evidence="4">DSM 17441 / JCM 13301 / NBRC 103674 / ABI70S6</strain>
    </source>
</reference>
<dbReference type="EC" id="3.1.4.58" evidence="2"/>
<sequence>MKIRAFVAVELSDEIKNAVSKDAEELKKVGVKGSYPRKEAYHITLKFLGNIDENKVDRILRSLQEKLQGVSPFEIEVADRGAFPNIYNPRVLWCGITKGSEQLRDLNNRVERALEPLGFKKEEREFHPHVTLCRVKRINSQTKRYIQQFASKKEHYGKCKISRVVLFKSILRPEGAKYEELGSIELGGD</sequence>
<feature type="active site" description="Proton donor" evidence="2">
    <location>
        <position position="42"/>
    </location>
</feature>
<dbReference type="AlphaFoldDB" id="A0A0S3QSM1"/>
<evidence type="ECO:0000313" key="3">
    <source>
        <dbReference type="EMBL" id="BAT71325.1"/>
    </source>
</evidence>
<dbReference type="OrthoDB" id="9789350at2"/>
<dbReference type="RefSeq" id="WP_068549247.1">
    <property type="nucleotide sequence ID" value="NZ_AP013035.1"/>
</dbReference>
<comment type="function">
    <text evidence="2">Hydrolyzes RNA 2',3'-cyclic phosphodiester to an RNA 2'-phosphomonoester.</text>
</comment>
<evidence type="ECO:0000256" key="1">
    <source>
        <dbReference type="ARBA" id="ARBA00022801"/>
    </source>
</evidence>
<dbReference type="SUPFAM" id="SSF55144">
    <property type="entry name" value="LigT-like"/>
    <property type="match status" value="1"/>
</dbReference>
<feature type="short sequence motif" description="HXTX 2" evidence="2">
    <location>
        <begin position="129"/>
        <end position="132"/>
    </location>
</feature>
<dbReference type="GO" id="GO:0004113">
    <property type="term" value="F:2',3'-cyclic-nucleotide 3'-phosphodiesterase activity"/>
    <property type="evidence" value="ECO:0007669"/>
    <property type="project" value="InterPro"/>
</dbReference>
<dbReference type="PANTHER" id="PTHR35561">
    <property type="entry name" value="RNA 2',3'-CYCLIC PHOSPHODIESTERASE"/>
    <property type="match status" value="1"/>
</dbReference>
<dbReference type="NCBIfam" id="TIGR02258">
    <property type="entry name" value="2_5_ligase"/>
    <property type="match status" value="1"/>
</dbReference>
<dbReference type="InterPro" id="IPR009097">
    <property type="entry name" value="Cyclic_Pdiesterase"/>
</dbReference>
<keyword evidence="4" id="KW-1185">Reference proteome</keyword>